<keyword evidence="3" id="KW-1185">Reference proteome</keyword>
<dbReference type="InterPro" id="IPR025668">
    <property type="entry name" value="Tnp_DDE_dom"/>
</dbReference>
<accession>A0A849V8P0</accession>
<dbReference type="Pfam" id="PF13737">
    <property type="entry name" value="DDE_Tnp_1_5"/>
    <property type="match status" value="1"/>
</dbReference>
<dbReference type="AlphaFoldDB" id="A0A849V8P0"/>
<dbReference type="Proteomes" id="UP000586305">
    <property type="component" value="Unassembled WGS sequence"/>
</dbReference>
<evidence type="ECO:0000313" key="3">
    <source>
        <dbReference type="Proteomes" id="UP000586305"/>
    </source>
</evidence>
<organism evidence="2 3">
    <name type="scientific">Pseudoalteromonas caenipelagi</name>
    <dbReference type="NCBI Taxonomy" id="2726988"/>
    <lineage>
        <taxon>Bacteria</taxon>
        <taxon>Pseudomonadati</taxon>
        <taxon>Pseudomonadota</taxon>
        <taxon>Gammaproteobacteria</taxon>
        <taxon>Alteromonadales</taxon>
        <taxon>Pseudoalteromonadaceae</taxon>
        <taxon>Pseudoalteromonas</taxon>
    </lineage>
</organism>
<evidence type="ECO:0000259" key="1">
    <source>
        <dbReference type="Pfam" id="PF13737"/>
    </source>
</evidence>
<protein>
    <recommendedName>
        <fullName evidence="1">Transposase DDE domain-containing protein</fullName>
    </recommendedName>
</protein>
<proteinExistence type="predicted"/>
<reference evidence="2 3" key="1">
    <citation type="submission" date="2020-04" db="EMBL/GenBank/DDBJ databases">
        <title>Pseudoalteromonas caenipelagi sp. nov., isolated from a tidal flat.</title>
        <authorList>
            <person name="Park S."/>
            <person name="Yoon J.-H."/>
        </authorList>
    </citation>
    <scope>NUCLEOTIDE SEQUENCE [LARGE SCALE GENOMIC DNA]</scope>
    <source>
        <strain evidence="2 3">JBTF-M23</strain>
    </source>
</reference>
<feature type="domain" description="Transposase DDE" evidence="1">
    <location>
        <begin position="2"/>
        <end position="74"/>
    </location>
</feature>
<comment type="caution">
    <text evidence="2">The sequence shown here is derived from an EMBL/GenBank/DDBJ whole genome shotgun (WGS) entry which is preliminary data.</text>
</comment>
<evidence type="ECO:0000313" key="2">
    <source>
        <dbReference type="EMBL" id="NOU49929.1"/>
    </source>
</evidence>
<dbReference type="EMBL" id="JABBPG010000002">
    <property type="protein sequence ID" value="NOU49929.1"/>
    <property type="molecule type" value="Genomic_DNA"/>
</dbReference>
<sequence length="90" mass="10281">METYLTFRAVFNLPLRAWEGVVNSLLNIINMTLQSSGYCYLCKRGKTLAVLYRPSASKGLRTLLSIVPGLKVYGNCEWHTRKHHASKRHT</sequence>
<gene>
    <name evidence="2" type="ORF">HG263_05180</name>
</gene>
<name>A0A849V8P0_9GAMM</name>